<reference evidence="10 11" key="1">
    <citation type="submission" date="2022-11" db="EMBL/GenBank/DDBJ databases">
        <title>Mucor velutinosus strain NIH1002 WGS.</title>
        <authorList>
            <person name="Subramanian P."/>
            <person name="Mullikin J.C."/>
            <person name="Segre J.A."/>
            <person name="Zelazny A.M."/>
        </authorList>
    </citation>
    <scope>NUCLEOTIDE SEQUENCE [LARGE SCALE GENOMIC DNA]</scope>
    <source>
        <strain evidence="10 11">NIH1002</strain>
    </source>
</reference>
<dbReference type="InterPro" id="IPR027417">
    <property type="entry name" value="P-loop_NTPase"/>
</dbReference>
<feature type="region of interest" description="Disordered" evidence="8">
    <location>
        <begin position="1"/>
        <end position="33"/>
    </location>
</feature>
<dbReference type="InterPro" id="IPR027640">
    <property type="entry name" value="Kinesin-like_fam"/>
</dbReference>
<feature type="binding site" evidence="5">
    <location>
        <begin position="125"/>
        <end position="132"/>
    </location>
    <ligand>
        <name>ATP</name>
        <dbReference type="ChEBI" id="CHEBI:30616"/>
    </ligand>
</feature>
<dbReference type="AlphaFoldDB" id="A0AAN7DRK7"/>
<feature type="compositionally biased region" description="Polar residues" evidence="8">
    <location>
        <begin position="520"/>
        <end position="535"/>
    </location>
</feature>
<dbReference type="EMBL" id="JASEJX010000001">
    <property type="protein sequence ID" value="KAK4522063.1"/>
    <property type="molecule type" value="Genomic_DNA"/>
</dbReference>
<feature type="coiled-coil region" evidence="7">
    <location>
        <begin position="561"/>
        <end position="595"/>
    </location>
</feature>
<dbReference type="GeneID" id="89948288"/>
<evidence type="ECO:0000256" key="1">
    <source>
        <dbReference type="ARBA" id="ARBA00022741"/>
    </source>
</evidence>
<dbReference type="GO" id="GO:0000278">
    <property type="term" value="P:mitotic cell cycle"/>
    <property type="evidence" value="ECO:0007669"/>
    <property type="project" value="TreeGrafter"/>
</dbReference>
<dbReference type="InterPro" id="IPR036961">
    <property type="entry name" value="Kinesin_motor_dom_sf"/>
</dbReference>
<feature type="domain" description="Kinesin motor" evidence="9">
    <location>
        <begin position="48"/>
        <end position="404"/>
    </location>
</feature>
<evidence type="ECO:0000259" key="9">
    <source>
        <dbReference type="PROSITE" id="PS50067"/>
    </source>
</evidence>
<evidence type="ECO:0000256" key="2">
    <source>
        <dbReference type="ARBA" id="ARBA00022840"/>
    </source>
</evidence>
<proteinExistence type="inferred from homology"/>
<evidence type="ECO:0000256" key="8">
    <source>
        <dbReference type="SAM" id="MobiDB-lite"/>
    </source>
</evidence>
<dbReference type="SMART" id="SM00129">
    <property type="entry name" value="KISc"/>
    <property type="match status" value="1"/>
</dbReference>
<accession>A0AAN7DRK7</accession>
<feature type="coiled-coil region" evidence="7">
    <location>
        <begin position="420"/>
        <end position="447"/>
    </location>
</feature>
<keyword evidence="1 5" id="KW-0547">Nucleotide-binding</keyword>
<dbReference type="SUPFAM" id="SSF52540">
    <property type="entry name" value="P-loop containing nucleoside triphosphate hydrolases"/>
    <property type="match status" value="1"/>
</dbReference>
<keyword evidence="2 5" id="KW-0067">ATP-binding</keyword>
<evidence type="ECO:0000256" key="6">
    <source>
        <dbReference type="RuleBase" id="RU000394"/>
    </source>
</evidence>
<protein>
    <recommendedName>
        <fullName evidence="6">Kinesin-like protein</fullName>
    </recommendedName>
</protein>
<dbReference type="GO" id="GO:0008017">
    <property type="term" value="F:microtubule binding"/>
    <property type="evidence" value="ECO:0007669"/>
    <property type="project" value="InterPro"/>
</dbReference>
<keyword evidence="4 5" id="KW-0505">Motor protein</keyword>
<dbReference type="PANTHER" id="PTHR47968:SF75">
    <property type="entry name" value="CENTROMERE-ASSOCIATED PROTEIN E"/>
    <property type="match status" value="1"/>
</dbReference>
<dbReference type="GO" id="GO:0005524">
    <property type="term" value="F:ATP binding"/>
    <property type="evidence" value="ECO:0007669"/>
    <property type="project" value="UniProtKB-UniRule"/>
</dbReference>
<dbReference type="PANTHER" id="PTHR47968">
    <property type="entry name" value="CENTROMERE PROTEIN E"/>
    <property type="match status" value="1"/>
</dbReference>
<keyword evidence="11" id="KW-1185">Reference proteome</keyword>
<dbReference type="InterPro" id="IPR019821">
    <property type="entry name" value="Kinesin_motor_CS"/>
</dbReference>
<sequence length="610" mass="67903">MYHTQQPFVRQRTSSTSSTCTTLSSTPSSSTVTAMASIKSSSKRHGENVQVTVRCRPPNQNEHGSCWDVQQSKIVSTDHRLKKQHEFQFDHVLYGSDNEILYAKSISNLINQAMEGYNATVFAYGQTASGKTFVSNLACHTMFSLLKWPVIVDHGSEAEPGVIPCSVDNVFDFIKKAITREFLLRVSYLEIYNETIKDLLNPSNDNLKIHQDKIRGVYVTPLTEEVVTSPEDVLRIIERGEANRHISSTDYNLHSSRSHTLFQMVIESRERSSTSTSLASHRRTLTSTGYGHYAARSKETVRISQLNLIDLAGSEKAASDQDRRKEGSYINKSLLTLGTVISKLTDPNTGKSPSHIPYRDSKLTRILQTALSGLAKVAVICTISPSNMEESLNTLKFASRVKRITTHAKNDEVMDDKALLQKYRSEIVELKSKLQSTAELLQKEKESALIAERRDHDQQMKLMRNTRNAMKERIDHLTRLILTSSSVVNNDPASATASLQQQLHDVQNGLPSPPADSECKNSNASGLVSTGGSTSQQQEILELRKLLSKVTRESNEKDQHILALEEQLGQQTAINAQLETELSVMKAELELTKQLQANEGGDEKSACSPV</sequence>
<feature type="compositionally biased region" description="Polar residues" evidence="8">
    <location>
        <begin position="1"/>
        <end position="12"/>
    </location>
</feature>
<dbReference type="PROSITE" id="PS50067">
    <property type="entry name" value="KINESIN_MOTOR_2"/>
    <property type="match status" value="1"/>
</dbReference>
<dbReference type="Proteomes" id="UP001304243">
    <property type="component" value="Unassembled WGS sequence"/>
</dbReference>
<comment type="similarity">
    <text evidence="5 6">Belongs to the TRAFAC class myosin-kinesin ATPase superfamily. Kinesin family.</text>
</comment>
<evidence type="ECO:0000313" key="11">
    <source>
        <dbReference type="Proteomes" id="UP001304243"/>
    </source>
</evidence>
<evidence type="ECO:0000256" key="7">
    <source>
        <dbReference type="SAM" id="Coils"/>
    </source>
</evidence>
<evidence type="ECO:0000256" key="3">
    <source>
        <dbReference type="ARBA" id="ARBA00023054"/>
    </source>
</evidence>
<feature type="compositionally biased region" description="Low complexity" evidence="8">
    <location>
        <begin position="13"/>
        <end position="33"/>
    </location>
</feature>
<dbReference type="Pfam" id="PF00225">
    <property type="entry name" value="Kinesin"/>
    <property type="match status" value="1"/>
</dbReference>
<evidence type="ECO:0000256" key="4">
    <source>
        <dbReference type="ARBA" id="ARBA00023175"/>
    </source>
</evidence>
<dbReference type="InterPro" id="IPR001752">
    <property type="entry name" value="Kinesin_motor_dom"/>
</dbReference>
<keyword evidence="3 7" id="KW-0175">Coiled coil</keyword>
<keyword evidence="6" id="KW-0493">Microtubule</keyword>
<feature type="region of interest" description="Disordered" evidence="8">
    <location>
        <begin position="508"/>
        <end position="535"/>
    </location>
</feature>
<comment type="caution">
    <text evidence="10">The sequence shown here is derived from an EMBL/GenBank/DDBJ whole genome shotgun (WGS) entry which is preliminary data.</text>
</comment>
<evidence type="ECO:0000313" key="10">
    <source>
        <dbReference type="EMBL" id="KAK4522063.1"/>
    </source>
</evidence>
<dbReference type="PRINTS" id="PR00380">
    <property type="entry name" value="KINESINHEAVY"/>
</dbReference>
<dbReference type="GO" id="GO:0005874">
    <property type="term" value="C:microtubule"/>
    <property type="evidence" value="ECO:0007669"/>
    <property type="project" value="UniProtKB-KW"/>
</dbReference>
<evidence type="ECO:0000256" key="5">
    <source>
        <dbReference type="PROSITE-ProRule" id="PRU00283"/>
    </source>
</evidence>
<dbReference type="GO" id="GO:0003777">
    <property type="term" value="F:microtubule motor activity"/>
    <property type="evidence" value="ECO:0007669"/>
    <property type="project" value="InterPro"/>
</dbReference>
<dbReference type="Gene3D" id="3.40.850.10">
    <property type="entry name" value="Kinesin motor domain"/>
    <property type="match status" value="1"/>
</dbReference>
<dbReference type="PROSITE" id="PS00411">
    <property type="entry name" value="KINESIN_MOTOR_1"/>
    <property type="match status" value="1"/>
</dbReference>
<organism evidence="10 11">
    <name type="scientific">Mucor velutinosus</name>
    <dbReference type="NCBI Taxonomy" id="708070"/>
    <lineage>
        <taxon>Eukaryota</taxon>
        <taxon>Fungi</taxon>
        <taxon>Fungi incertae sedis</taxon>
        <taxon>Mucoromycota</taxon>
        <taxon>Mucoromycotina</taxon>
        <taxon>Mucoromycetes</taxon>
        <taxon>Mucorales</taxon>
        <taxon>Mucorineae</taxon>
        <taxon>Mucoraceae</taxon>
        <taxon>Mucor</taxon>
    </lineage>
</organism>
<name>A0AAN7DRK7_9FUNG</name>
<gene>
    <name evidence="10" type="primary">RPS13_1</name>
    <name evidence="10" type="ORF">ATC70_004602</name>
</gene>
<dbReference type="RefSeq" id="XP_064688729.1">
    <property type="nucleotide sequence ID" value="XM_064823904.1"/>
</dbReference>
<dbReference type="GO" id="GO:0007018">
    <property type="term" value="P:microtubule-based movement"/>
    <property type="evidence" value="ECO:0007669"/>
    <property type="project" value="InterPro"/>
</dbReference>